<dbReference type="AlphaFoldDB" id="A0A5J9TAU2"/>
<keyword evidence="4" id="KW-1185">Reference proteome</keyword>
<dbReference type="PANTHER" id="PTHR47069:SF11">
    <property type="entry name" value="OS04G0275550 PROTEIN"/>
    <property type="match status" value="1"/>
</dbReference>
<sequence>METKQKKPKAIWDAFATRVFCEICKEEVLAGNRPGHTLNAVGYKNLEEKFKVRTKRHYPHDKLKNKWDALKPQYNLWLDLKRAATGLGFDVQKGIITASEEWWTEKIAENSKYSKFKDNPMENLDELEVMFQHINVTGASSIIPGGHAAIDLGEESIEGEDDVPSAANGESVKKEGKRKIEAVARSPKKKARNPMVRQVTRLVDVLATGKKKEEKAEEEIIEYINGR</sequence>
<dbReference type="PANTHER" id="PTHR47069">
    <property type="match status" value="1"/>
</dbReference>
<dbReference type="OrthoDB" id="662172at2759"/>
<proteinExistence type="predicted"/>
<evidence type="ECO:0000313" key="3">
    <source>
        <dbReference type="EMBL" id="TVU08464.1"/>
    </source>
</evidence>
<gene>
    <name evidence="3" type="ORF">EJB05_41869</name>
</gene>
<feature type="domain" description="Myb/SANT-like" evidence="2">
    <location>
        <begin position="12"/>
        <end position="105"/>
    </location>
</feature>
<dbReference type="Pfam" id="PF12776">
    <property type="entry name" value="Myb_DNA-bind_3"/>
    <property type="match status" value="1"/>
</dbReference>
<comment type="caution">
    <text evidence="3">The sequence shown here is derived from an EMBL/GenBank/DDBJ whole genome shotgun (WGS) entry which is preliminary data.</text>
</comment>
<evidence type="ECO:0000256" key="1">
    <source>
        <dbReference type="SAM" id="MobiDB-lite"/>
    </source>
</evidence>
<feature type="compositionally biased region" description="Basic and acidic residues" evidence="1">
    <location>
        <begin position="171"/>
        <end position="182"/>
    </location>
</feature>
<evidence type="ECO:0000259" key="2">
    <source>
        <dbReference type="Pfam" id="PF12776"/>
    </source>
</evidence>
<accession>A0A5J9TAU2</accession>
<dbReference type="EMBL" id="RWGY01000039">
    <property type="protein sequence ID" value="TVU08464.1"/>
    <property type="molecule type" value="Genomic_DNA"/>
</dbReference>
<name>A0A5J9TAU2_9POAL</name>
<organism evidence="3 4">
    <name type="scientific">Eragrostis curvula</name>
    <name type="common">weeping love grass</name>
    <dbReference type="NCBI Taxonomy" id="38414"/>
    <lineage>
        <taxon>Eukaryota</taxon>
        <taxon>Viridiplantae</taxon>
        <taxon>Streptophyta</taxon>
        <taxon>Embryophyta</taxon>
        <taxon>Tracheophyta</taxon>
        <taxon>Spermatophyta</taxon>
        <taxon>Magnoliopsida</taxon>
        <taxon>Liliopsida</taxon>
        <taxon>Poales</taxon>
        <taxon>Poaceae</taxon>
        <taxon>PACMAD clade</taxon>
        <taxon>Chloridoideae</taxon>
        <taxon>Eragrostideae</taxon>
        <taxon>Eragrostidinae</taxon>
        <taxon>Eragrostis</taxon>
    </lineage>
</organism>
<dbReference type="Proteomes" id="UP000324897">
    <property type="component" value="Chromosome 3"/>
</dbReference>
<reference evidence="3 4" key="1">
    <citation type="journal article" date="2019" name="Sci. Rep.">
        <title>A high-quality genome of Eragrostis curvula grass provides insights into Poaceae evolution and supports new strategies to enhance forage quality.</title>
        <authorList>
            <person name="Carballo J."/>
            <person name="Santos B.A.C.M."/>
            <person name="Zappacosta D."/>
            <person name="Garbus I."/>
            <person name="Selva J.P."/>
            <person name="Gallo C.A."/>
            <person name="Diaz A."/>
            <person name="Albertini E."/>
            <person name="Caccamo M."/>
            <person name="Echenique V."/>
        </authorList>
    </citation>
    <scope>NUCLEOTIDE SEQUENCE [LARGE SCALE GENOMIC DNA]</scope>
    <source>
        <strain evidence="4">cv. Victoria</strain>
        <tissue evidence="3">Leaf</tissue>
    </source>
</reference>
<dbReference type="Gramene" id="TVU08464">
    <property type="protein sequence ID" value="TVU08464"/>
    <property type="gene ID" value="EJB05_41869"/>
</dbReference>
<evidence type="ECO:0000313" key="4">
    <source>
        <dbReference type="Proteomes" id="UP000324897"/>
    </source>
</evidence>
<feature type="region of interest" description="Disordered" evidence="1">
    <location>
        <begin position="158"/>
        <end position="194"/>
    </location>
</feature>
<protein>
    <recommendedName>
        <fullName evidence="2">Myb/SANT-like domain-containing protein</fullName>
    </recommendedName>
</protein>
<feature type="non-terminal residue" evidence="3">
    <location>
        <position position="1"/>
    </location>
</feature>
<dbReference type="InterPro" id="IPR024752">
    <property type="entry name" value="Myb/SANT-like_dom"/>
</dbReference>